<proteinExistence type="predicted"/>
<feature type="compositionally biased region" description="Low complexity" evidence="1">
    <location>
        <begin position="28"/>
        <end position="40"/>
    </location>
</feature>
<organism evidence="2 3">
    <name type="scientific">Dactylosporangium darangshiense</name>
    <dbReference type="NCBI Taxonomy" id="579108"/>
    <lineage>
        <taxon>Bacteria</taxon>
        <taxon>Bacillati</taxon>
        <taxon>Actinomycetota</taxon>
        <taxon>Actinomycetes</taxon>
        <taxon>Micromonosporales</taxon>
        <taxon>Micromonosporaceae</taxon>
        <taxon>Dactylosporangium</taxon>
    </lineage>
</organism>
<gene>
    <name evidence="2" type="ORF">GCM10022255_035270</name>
</gene>
<reference evidence="3" key="1">
    <citation type="journal article" date="2019" name="Int. J. Syst. Evol. Microbiol.">
        <title>The Global Catalogue of Microorganisms (GCM) 10K type strain sequencing project: providing services to taxonomists for standard genome sequencing and annotation.</title>
        <authorList>
            <consortium name="The Broad Institute Genomics Platform"/>
            <consortium name="The Broad Institute Genome Sequencing Center for Infectious Disease"/>
            <person name="Wu L."/>
            <person name="Ma J."/>
        </authorList>
    </citation>
    <scope>NUCLEOTIDE SEQUENCE [LARGE SCALE GENOMIC DNA]</scope>
    <source>
        <strain evidence="3">JCM 17441</strain>
    </source>
</reference>
<dbReference type="RefSeq" id="WP_345127990.1">
    <property type="nucleotide sequence ID" value="NZ_BAABAT010000008.1"/>
</dbReference>
<comment type="caution">
    <text evidence="2">The sequence shown here is derived from an EMBL/GenBank/DDBJ whole genome shotgun (WGS) entry which is preliminary data.</text>
</comment>
<feature type="compositionally biased region" description="Basic and acidic residues" evidence="1">
    <location>
        <begin position="1"/>
        <end position="15"/>
    </location>
</feature>
<protein>
    <submittedName>
        <fullName evidence="2">Uncharacterized protein</fullName>
    </submittedName>
</protein>
<evidence type="ECO:0000313" key="3">
    <source>
        <dbReference type="Proteomes" id="UP001500620"/>
    </source>
</evidence>
<dbReference type="Proteomes" id="UP001500620">
    <property type="component" value="Unassembled WGS sequence"/>
</dbReference>
<evidence type="ECO:0000256" key="1">
    <source>
        <dbReference type="SAM" id="MobiDB-lite"/>
    </source>
</evidence>
<name>A0ABP8D8U0_9ACTN</name>
<dbReference type="EMBL" id="BAABAT010000008">
    <property type="protein sequence ID" value="GAA4249780.1"/>
    <property type="molecule type" value="Genomic_DNA"/>
</dbReference>
<keyword evidence="3" id="KW-1185">Reference proteome</keyword>
<accession>A0ABP8D8U0</accession>
<feature type="region of interest" description="Disordered" evidence="1">
    <location>
        <begin position="1"/>
        <end position="90"/>
    </location>
</feature>
<sequence>MSPRPLGDHPSDRAHGPHSPDAARFDRAPGLAAADPADMAGDGRDPHAADLGCVAGDGQDPHSAGLGDTAGDSRDPDAAGLGDTAGDGRDLDTAEVVIDLDRPVAAAPRPREPRARSRRGSRVALVGVLALAAFVPQAEPAMLSAGRTVPLPSYCTGTPIPGGRLNIIQGDHFIILDATTNTIVNEGRCPHGTGKRFQNTGK</sequence>
<evidence type="ECO:0000313" key="2">
    <source>
        <dbReference type="EMBL" id="GAA4249780.1"/>
    </source>
</evidence>